<dbReference type="Pfam" id="PF09438">
    <property type="entry name" value="DUF2017"/>
    <property type="match status" value="1"/>
</dbReference>
<dbReference type="EMBL" id="CADCUP010000125">
    <property type="protein sequence ID" value="CAA9395209.1"/>
    <property type="molecule type" value="Genomic_DNA"/>
</dbReference>
<dbReference type="AlphaFoldDB" id="A0A6J4NY99"/>
<accession>A0A6J4NY99</accession>
<name>A0A6J4NY99_9ACTN</name>
<evidence type="ECO:0000313" key="1">
    <source>
        <dbReference type="EMBL" id="CAA9395209.1"/>
    </source>
</evidence>
<reference evidence="1" key="1">
    <citation type="submission" date="2020-02" db="EMBL/GenBank/DDBJ databases">
        <authorList>
            <person name="Meier V. D."/>
        </authorList>
    </citation>
    <scope>NUCLEOTIDE SEQUENCE</scope>
    <source>
        <strain evidence="1">AVDCRST_MAG06</strain>
    </source>
</reference>
<organism evidence="1">
    <name type="scientific">uncultured Nocardioides sp</name>
    <dbReference type="NCBI Taxonomy" id="198441"/>
    <lineage>
        <taxon>Bacteria</taxon>
        <taxon>Bacillati</taxon>
        <taxon>Actinomycetota</taxon>
        <taxon>Actinomycetes</taxon>
        <taxon>Propionibacteriales</taxon>
        <taxon>Nocardioidaceae</taxon>
        <taxon>Nocardioides</taxon>
        <taxon>environmental samples</taxon>
    </lineage>
</organism>
<gene>
    <name evidence="1" type="ORF">AVDCRST_MAG06-1855</name>
</gene>
<protein>
    <submittedName>
        <fullName evidence="1">DUF2017 domain-containing protein</fullName>
    </submittedName>
</protein>
<proteinExistence type="predicted"/>
<sequence length="194" mass="21899">MNGFERHRRSGAVIANFSGFEADLLRSLASQIVELLRNEAAVPPDAQDPFEAMMDFSGPTSEPDDPVLKRLFPSAYPDDEEAASEFRRFTEGTLRDGKANAAIAIIDRLEEAGLPPHLSEQGLVIDVELDEETAQMWLRSFTDIRLAIATRLDVEDGDEEYWYSLPDDDPRSQAHDIYEWVGWLQETLVRALTE</sequence>
<dbReference type="InterPro" id="IPR018561">
    <property type="entry name" value="AosR"/>
</dbReference>
<dbReference type="RefSeq" id="WP_295658507.1">
    <property type="nucleotide sequence ID" value="NZ_CADCUP010000125.1"/>
</dbReference>